<evidence type="ECO:0000256" key="3">
    <source>
        <dbReference type="SAM" id="SignalP"/>
    </source>
</evidence>
<dbReference type="InterPro" id="IPR050216">
    <property type="entry name" value="LRR_domain-containing"/>
</dbReference>
<feature type="signal peptide" evidence="3">
    <location>
        <begin position="1"/>
        <end position="21"/>
    </location>
</feature>
<protein>
    <submittedName>
        <fullName evidence="5">Leucine rich repeat-containing protein</fullName>
    </submittedName>
</protein>
<dbReference type="InterPro" id="IPR003591">
    <property type="entry name" value="Leu-rich_rpt_typical-subtyp"/>
</dbReference>
<keyword evidence="2" id="KW-0677">Repeat</keyword>
<gene>
    <name evidence="5" type="ORF">SAMN05443667_101315</name>
</gene>
<accession>A0A1H3WZG4</accession>
<dbReference type="OrthoDB" id="1254385at2"/>
<reference evidence="6" key="1">
    <citation type="submission" date="2016-10" db="EMBL/GenBank/DDBJ databases">
        <authorList>
            <person name="Varghese N."/>
            <person name="Submissions S."/>
        </authorList>
    </citation>
    <scope>NUCLEOTIDE SEQUENCE [LARGE SCALE GENOMIC DNA]</scope>
    <source>
        <strain evidence="6">DSM 22376</strain>
    </source>
</reference>
<dbReference type="Proteomes" id="UP000198951">
    <property type="component" value="Unassembled WGS sequence"/>
</dbReference>
<keyword evidence="6" id="KW-1185">Reference proteome</keyword>
<sequence>MKNLLLQCLIITLLFNINSNAQNTTSLANPETIIRLDLSNNKIDLEKVDFSKFVNLEYLSLKDDHLKELPKALFLLKKLKTLDLSGNDFKVLPKDFSKLKTLEKLYLNDEKNLDLPQSLDILAKLPNLKSLYLDNDRINYMPSEMLKLQNLEYLSLRQNELKEFPKNINSLSHLKHLYLNENSLPLDNVELKNINFGFEIDF</sequence>
<dbReference type="RefSeq" id="WP_091083739.1">
    <property type="nucleotide sequence ID" value="NZ_FNRD01000001.1"/>
</dbReference>
<organism evidence="5 6">
    <name type="scientific">Flavobacterium gillisiae</name>
    <dbReference type="NCBI Taxonomy" id="150146"/>
    <lineage>
        <taxon>Bacteria</taxon>
        <taxon>Pseudomonadati</taxon>
        <taxon>Bacteroidota</taxon>
        <taxon>Flavobacteriia</taxon>
        <taxon>Flavobacteriales</taxon>
        <taxon>Flavobacteriaceae</taxon>
        <taxon>Flavobacterium</taxon>
    </lineage>
</organism>
<keyword evidence="3" id="KW-0732">Signal</keyword>
<dbReference type="InterPro" id="IPR001611">
    <property type="entry name" value="Leu-rich_rpt"/>
</dbReference>
<dbReference type="PANTHER" id="PTHR48051:SF1">
    <property type="entry name" value="RAS SUPPRESSOR PROTEIN 1"/>
    <property type="match status" value="1"/>
</dbReference>
<evidence type="ECO:0000259" key="4">
    <source>
        <dbReference type="Pfam" id="PF23598"/>
    </source>
</evidence>
<dbReference type="SMART" id="SM00369">
    <property type="entry name" value="LRR_TYP"/>
    <property type="match status" value="3"/>
</dbReference>
<evidence type="ECO:0000256" key="2">
    <source>
        <dbReference type="ARBA" id="ARBA00022737"/>
    </source>
</evidence>
<keyword evidence="1" id="KW-0433">Leucine-rich repeat</keyword>
<evidence type="ECO:0000256" key="1">
    <source>
        <dbReference type="ARBA" id="ARBA00022614"/>
    </source>
</evidence>
<dbReference type="InterPro" id="IPR055414">
    <property type="entry name" value="LRR_R13L4/SHOC2-like"/>
</dbReference>
<feature type="domain" description="Disease resistance R13L4/SHOC-2-like LRR" evidence="4">
    <location>
        <begin position="35"/>
        <end position="123"/>
    </location>
</feature>
<dbReference type="SUPFAM" id="SSF52058">
    <property type="entry name" value="L domain-like"/>
    <property type="match status" value="1"/>
</dbReference>
<dbReference type="PROSITE" id="PS51450">
    <property type="entry name" value="LRR"/>
    <property type="match status" value="2"/>
</dbReference>
<dbReference type="Pfam" id="PF13855">
    <property type="entry name" value="LRR_8"/>
    <property type="match status" value="1"/>
</dbReference>
<dbReference type="STRING" id="150146.SAMN05443667_101315"/>
<dbReference type="InterPro" id="IPR032675">
    <property type="entry name" value="LRR_dom_sf"/>
</dbReference>
<dbReference type="Pfam" id="PF23598">
    <property type="entry name" value="LRR_14"/>
    <property type="match status" value="1"/>
</dbReference>
<dbReference type="EMBL" id="FNRD01000001">
    <property type="protein sequence ID" value="SDZ92576.1"/>
    <property type="molecule type" value="Genomic_DNA"/>
</dbReference>
<evidence type="ECO:0000313" key="6">
    <source>
        <dbReference type="Proteomes" id="UP000198951"/>
    </source>
</evidence>
<dbReference type="AlphaFoldDB" id="A0A1H3WZG4"/>
<dbReference type="PANTHER" id="PTHR48051">
    <property type="match status" value="1"/>
</dbReference>
<name>A0A1H3WZG4_9FLAO</name>
<feature type="chain" id="PRO_5011730993" evidence="3">
    <location>
        <begin position="22"/>
        <end position="202"/>
    </location>
</feature>
<proteinExistence type="predicted"/>
<evidence type="ECO:0000313" key="5">
    <source>
        <dbReference type="EMBL" id="SDZ92576.1"/>
    </source>
</evidence>
<dbReference type="GO" id="GO:0005737">
    <property type="term" value="C:cytoplasm"/>
    <property type="evidence" value="ECO:0007669"/>
    <property type="project" value="TreeGrafter"/>
</dbReference>
<dbReference type="Gene3D" id="3.80.10.10">
    <property type="entry name" value="Ribonuclease Inhibitor"/>
    <property type="match status" value="1"/>
</dbReference>